<evidence type="ECO:0000256" key="6">
    <source>
        <dbReference type="ARBA" id="ARBA00023157"/>
    </source>
</evidence>
<sequence>MIKVMNSIYLFLSIYLSFTNFLAQSAPENAIISSLPGFSGIIPSKHYAGYVTLDVDHGKKLFYYYVLSERDPSKDPVVLWLNGGPGCSSFDGFVFEHGPFKFEKTGGMRMPKLHLNPYAWNKISNMIFLDSPVGVGLSYSNTKTDYITSDTITASDSHKFLLEWFKIYPEYLSNPFFIAGESFAGIYIPTLCDQVIKGLDAGDKPILNFKGYIIGNGVCDDAFDGNAFVPFARGMGLISEEMFQDVNKECKGIFYKPPSLKCEMKLDFVDQHFDGLNIYNILSKCFHDKSMIRHENTKLPMSFRKLGETDTPFPVRTRMFGRAWPFKAPVKPGYVPSWPELLNNTVLLNSTRGVPCQDRNVAKIWLNKKEVRKAIHADPISEAGEWEPCTGRIRYHQNMGSMIKYHTKIIARGYRALIFSGDHDLCVPYTGTEAWVQSLGYKVIEEWRSWKVDGQVAGYLRAYENNLTFLTVKGSGHTVPEYKPKEALAFYSRWLEGNKI</sequence>
<keyword evidence="6" id="KW-1015">Disulfide bond</keyword>
<dbReference type="Pfam" id="PF00450">
    <property type="entry name" value="Peptidase_S10"/>
    <property type="match status" value="1"/>
</dbReference>
<keyword evidence="3" id="KW-0645">Protease</keyword>
<dbReference type="GO" id="GO:0004185">
    <property type="term" value="F:serine-type carboxypeptidase activity"/>
    <property type="evidence" value="ECO:0007669"/>
    <property type="project" value="InterPro"/>
</dbReference>
<evidence type="ECO:0000256" key="5">
    <source>
        <dbReference type="ARBA" id="ARBA00022801"/>
    </source>
</evidence>
<keyword evidence="7" id="KW-0325">Glycoprotein</keyword>
<keyword evidence="4 8" id="KW-0732">Signal</keyword>
<gene>
    <name evidence="9" type="ORF">LVIROSA_LOCUS5583</name>
</gene>
<dbReference type="PROSITE" id="PS00560">
    <property type="entry name" value="CARBOXYPEPT_SER_HIS"/>
    <property type="match status" value="1"/>
</dbReference>
<evidence type="ECO:0000313" key="10">
    <source>
        <dbReference type="Proteomes" id="UP001157418"/>
    </source>
</evidence>
<evidence type="ECO:0000256" key="8">
    <source>
        <dbReference type="SAM" id="SignalP"/>
    </source>
</evidence>
<proteinExistence type="inferred from homology"/>
<keyword evidence="2" id="KW-0121">Carboxypeptidase</keyword>
<evidence type="ECO:0000256" key="7">
    <source>
        <dbReference type="ARBA" id="ARBA00023180"/>
    </source>
</evidence>
<dbReference type="Gene3D" id="3.40.50.1820">
    <property type="entry name" value="alpha/beta hydrolase"/>
    <property type="match status" value="1"/>
</dbReference>
<dbReference type="FunFam" id="3.40.50.12670:FF:000001">
    <property type="entry name" value="Carboxypeptidase"/>
    <property type="match status" value="1"/>
</dbReference>
<dbReference type="SUPFAM" id="SSF53474">
    <property type="entry name" value="alpha/beta-Hydrolases"/>
    <property type="match status" value="1"/>
</dbReference>
<dbReference type="PANTHER" id="PTHR11802">
    <property type="entry name" value="SERINE PROTEASE FAMILY S10 SERINE CARBOXYPEPTIDASE"/>
    <property type="match status" value="1"/>
</dbReference>
<reference evidence="9 10" key="1">
    <citation type="submission" date="2022-01" db="EMBL/GenBank/DDBJ databases">
        <authorList>
            <person name="Xiong W."/>
            <person name="Schranz E."/>
        </authorList>
    </citation>
    <scope>NUCLEOTIDE SEQUENCE [LARGE SCALE GENOMIC DNA]</scope>
</reference>
<keyword evidence="5" id="KW-0378">Hydrolase</keyword>
<comment type="similarity">
    <text evidence="1">Belongs to the peptidase S10 family.</text>
</comment>
<keyword evidence="10" id="KW-1185">Reference proteome</keyword>
<dbReference type="PANTHER" id="PTHR11802:SF254">
    <property type="entry name" value="SERINE CARBOXYPEPTIDASE-LIKE 20"/>
    <property type="match status" value="1"/>
</dbReference>
<dbReference type="GO" id="GO:0006508">
    <property type="term" value="P:proteolysis"/>
    <property type="evidence" value="ECO:0007669"/>
    <property type="project" value="UniProtKB-KW"/>
</dbReference>
<dbReference type="InterPro" id="IPR033124">
    <property type="entry name" value="Ser_caboxypep_his_AS"/>
</dbReference>
<evidence type="ECO:0000256" key="1">
    <source>
        <dbReference type="ARBA" id="ARBA00009431"/>
    </source>
</evidence>
<dbReference type="InterPro" id="IPR001563">
    <property type="entry name" value="Peptidase_S10"/>
</dbReference>
<evidence type="ECO:0000256" key="3">
    <source>
        <dbReference type="ARBA" id="ARBA00022670"/>
    </source>
</evidence>
<dbReference type="GO" id="GO:0019748">
    <property type="term" value="P:secondary metabolic process"/>
    <property type="evidence" value="ECO:0007669"/>
    <property type="project" value="TreeGrafter"/>
</dbReference>
<dbReference type="Proteomes" id="UP001157418">
    <property type="component" value="Unassembled WGS sequence"/>
</dbReference>
<dbReference type="Gene3D" id="3.40.50.12670">
    <property type="match status" value="1"/>
</dbReference>
<dbReference type="AlphaFoldDB" id="A0AAU9LZW0"/>
<evidence type="ECO:0000313" key="9">
    <source>
        <dbReference type="EMBL" id="CAH1417948.1"/>
    </source>
</evidence>
<comment type="caution">
    <text evidence="9">The sequence shown here is derived from an EMBL/GenBank/DDBJ whole genome shotgun (WGS) entry which is preliminary data.</text>
</comment>
<organism evidence="9 10">
    <name type="scientific">Lactuca virosa</name>
    <dbReference type="NCBI Taxonomy" id="75947"/>
    <lineage>
        <taxon>Eukaryota</taxon>
        <taxon>Viridiplantae</taxon>
        <taxon>Streptophyta</taxon>
        <taxon>Embryophyta</taxon>
        <taxon>Tracheophyta</taxon>
        <taxon>Spermatophyta</taxon>
        <taxon>Magnoliopsida</taxon>
        <taxon>eudicotyledons</taxon>
        <taxon>Gunneridae</taxon>
        <taxon>Pentapetalae</taxon>
        <taxon>asterids</taxon>
        <taxon>campanulids</taxon>
        <taxon>Asterales</taxon>
        <taxon>Asteraceae</taxon>
        <taxon>Cichorioideae</taxon>
        <taxon>Cichorieae</taxon>
        <taxon>Lactucinae</taxon>
        <taxon>Lactuca</taxon>
    </lineage>
</organism>
<name>A0AAU9LZW0_9ASTR</name>
<evidence type="ECO:0000256" key="4">
    <source>
        <dbReference type="ARBA" id="ARBA00022729"/>
    </source>
</evidence>
<dbReference type="FunFam" id="3.40.50.1820:FF:000143">
    <property type="entry name" value="Carboxypeptidase"/>
    <property type="match status" value="1"/>
</dbReference>
<dbReference type="EMBL" id="CAKMRJ010000113">
    <property type="protein sequence ID" value="CAH1417948.1"/>
    <property type="molecule type" value="Genomic_DNA"/>
</dbReference>
<accession>A0AAU9LZW0</accession>
<protein>
    <submittedName>
        <fullName evidence="9">Uncharacterized protein</fullName>
    </submittedName>
</protein>
<feature type="signal peptide" evidence="8">
    <location>
        <begin position="1"/>
        <end position="25"/>
    </location>
</feature>
<dbReference type="PRINTS" id="PR00724">
    <property type="entry name" value="CRBOXYPTASEC"/>
</dbReference>
<dbReference type="GO" id="GO:0016747">
    <property type="term" value="F:acyltransferase activity, transferring groups other than amino-acyl groups"/>
    <property type="evidence" value="ECO:0007669"/>
    <property type="project" value="TreeGrafter"/>
</dbReference>
<dbReference type="InterPro" id="IPR029058">
    <property type="entry name" value="AB_hydrolase_fold"/>
</dbReference>
<feature type="chain" id="PRO_5043953280" evidence="8">
    <location>
        <begin position="26"/>
        <end position="500"/>
    </location>
</feature>
<evidence type="ECO:0000256" key="2">
    <source>
        <dbReference type="ARBA" id="ARBA00022645"/>
    </source>
</evidence>